<name>A0A8H7A801_9EURO</name>
<keyword evidence="2" id="KW-1185">Reference proteome</keyword>
<dbReference type="EMBL" id="JAACFV010000269">
    <property type="protein sequence ID" value="KAF7502327.1"/>
    <property type="molecule type" value="Genomic_DNA"/>
</dbReference>
<protein>
    <submittedName>
        <fullName evidence="1">Uncharacterized protein</fullName>
    </submittedName>
</protein>
<organism evidence="1 2">
    <name type="scientific">Endocarpon pusillum</name>
    <dbReference type="NCBI Taxonomy" id="364733"/>
    <lineage>
        <taxon>Eukaryota</taxon>
        <taxon>Fungi</taxon>
        <taxon>Dikarya</taxon>
        <taxon>Ascomycota</taxon>
        <taxon>Pezizomycotina</taxon>
        <taxon>Eurotiomycetes</taxon>
        <taxon>Chaetothyriomycetidae</taxon>
        <taxon>Verrucariales</taxon>
        <taxon>Verrucariaceae</taxon>
        <taxon>Endocarpon</taxon>
    </lineage>
</organism>
<comment type="caution">
    <text evidence="1">The sequence shown here is derived from an EMBL/GenBank/DDBJ whole genome shotgun (WGS) entry which is preliminary data.</text>
</comment>
<dbReference type="Proteomes" id="UP000606974">
    <property type="component" value="Unassembled WGS sequence"/>
</dbReference>
<evidence type="ECO:0000313" key="1">
    <source>
        <dbReference type="EMBL" id="KAF7502327.1"/>
    </source>
</evidence>
<evidence type="ECO:0000313" key="2">
    <source>
        <dbReference type="Proteomes" id="UP000606974"/>
    </source>
</evidence>
<dbReference type="AlphaFoldDB" id="A0A8H7A801"/>
<gene>
    <name evidence="1" type="ORF">GJ744_006028</name>
</gene>
<reference evidence="1" key="1">
    <citation type="submission" date="2020-02" db="EMBL/GenBank/DDBJ databases">
        <authorList>
            <person name="Palmer J.M."/>
        </authorList>
    </citation>
    <scope>NUCLEOTIDE SEQUENCE</scope>
    <source>
        <strain evidence="1">EPUS1.4</strain>
        <tissue evidence="1">Thallus</tissue>
    </source>
</reference>
<feature type="non-terminal residue" evidence="1">
    <location>
        <position position="1"/>
    </location>
</feature>
<accession>A0A8H7A801</accession>
<proteinExistence type="predicted"/>
<sequence>TYTAWQEELRRKVANIEATAALEGQREAINNKKLWRMMETTIREMILDSVPIWMKAELQKMTPLEVFELLRKRYSRSGAASYCMAGAEWIAIRQEPQQAIEGYITKFDALRTEVEMAGVEISEQMAMVVFVAGLQHGFSKEAYAELHRQKEETDMENLRQTLMQYAAFEKSQQMNKEKQVYPIAGAGRGQGYRGVLRGGYRRGSIPAHLYTGAICQKFQGQHRTDNCRLQDSFYNSQQSH</sequence>